<dbReference type="Proteomes" id="UP000002208">
    <property type="component" value="Plasmid 1"/>
</dbReference>
<dbReference type="Pfam" id="PF11259">
    <property type="entry name" value="DUF3060"/>
    <property type="match status" value="1"/>
</dbReference>
<keyword evidence="2" id="KW-0614">Plasmid</keyword>
<dbReference type="HOGENOM" id="CLU_2022929_0_0_0"/>
<evidence type="ECO:0008006" key="4">
    <source>
        <dbReference type="Google" id="ProtNLM"/>
    </source>
</evidence>
<sequence length="122" mass="12754">MKSLLLMGLMVTGLAAAQTQGSATIRENGRSYTINCSGNNDVISVRGNHNAISLTGICENLVVYGNGNSISGGTLLKVWLRGNDNAVSAPQRTSTPVISNTGKNNRYSIGAVTSVSVKKVEK</sequence>
<dbReference type="RefSeq" id="WP_162485648.1">
    <property type="nucleotide sequence ID" value="NC_012527.1"/>
</dbReference>
<evidence type="ECO:0000256" key="1">
    <source>
        <dbReference type="SAM" id="SignalP"/>
    </source>
</evidence>
<reference evidence="2 3" key="1">
    <citation type="journal article" date="2009" name="PLoS Genet.">
        <title>Alliance of proteomics and genomics to unravel the specificities of Sahara bacterium Deinococcus deserti.</title>
        <authorList>
            <person name="de Groot A."/>
            <person name="Dulermo R."/>
            <person name="Ortet P."/>
            <person name="Blanchard L."/>
            <person name="Guerin P."/>
            <person name="Fernandez B."/>
            <person name="Vacherie B."/>
            <person name="Dossat C."/>
            <person name="Jolivet E."/>
            <person name="Siguier P."/>
            <person name="Chandler M."/>
            <person name="Barakat M."/>
            <person name="Dedieu A."/>
            <person name="Barbe V."/>
            <person name="Heulin T."/>
            <person name="Sommer S."/>
            <person name="Achouak W."/>
            <person name="Armengaud J."/>
        </authorList>
    </citation>
    <scope>NUCLEOTIDE SEQUENCE [LARGE SCALE GENOMIC DNA]</scope>
    <source>
        <strain evidence="3">DSM 17065 / CIP 109153 / LMG 22923 / VCD115</strain>
        <plasmid evidence="3">pDeide1</plasmid>
    </source>
</reference>
<geneLocation type="plasmid" evidence="3">
    <name>pDeide1</name>
</geneLocation>
<gene>
    <name evidence="2" type="ordered locus">Deide_1p00850</name>
</gene>
<protein>
    <recommendedName>
        <fullName evidence="4">DUF3060 domain-containing protein</fullName>
    </recommendedName>
</protein>
<dbReference type="InterPro" id="IPR021417">
    <property type="entry name" value="DUF3060"/>
</dbReference>
<dbReference type="EMBL" id="CP001115">
    <property type="protein sequence ID" value="ACO47490.2"/>
    <property type="molecule type" value="Genomic_DNA"/>
</dbReference>
<accession>C1D251</accession>
<feature type="signal peptide" evidence="1">
    <location>
        <begin position="1"/>
        <end position="17"/>
    </location>
</feature>
<dbReference type="KEGG" id="ddr:Deide_1p00850"/>
<feature type="chain" id="PRO_5002908192" description="DUF3060 domain-containing protein" evidence="1">
    <location>
        <begin position="18"/>
        <end position="122"/>
    </location>
</feature>
<proteinExistence type="predicted"/>
<evidence type="ECO:0000313" key="3">
    <source>
        <dbReference type="Proteomes" id="UP000002208"/>
    </source>
</evidence>
<evidence type="ECO:0000313" key="2">
    <source>
        <dbReference type="EMBL" id="ACO47490.2"/>
    </source>
</evidence>
<dbReference type="AlphaFoldDB" id="C1D251"/>
<name>C1D251_DEIDV</name>
<organism evidence="2 3">
    <name type="scientific">Deinococcus deserti (strain DSM 17065 / CIP 109153 / LMG 22923 / VCD115)</name>
    <dbReference type="NCBI Taxonomy" id="546414"/>
    <lineage>
        <taxon>Bacteria</taxon>
        <taxon>Thermotogati</taxon>
        <taxon>Deinococcota</taxon>
        <taxon>Deinococci</taxon>
        <taxon>Deinococcales</taxon>
        <taxon>Deinococcaceae</taxon>
        <taxon>Deinococcus</taxon>
    </lineage>
</organism>
<keyword evidence="3" id="KW-1185">Reference proteome</keyword>
<keyword evidence="1" id="KW-0732">Signal</keyword>